<keyword evidence="1" id="KW-0812">Transmembrane</keyword>
<gene>
    <name evidence="2" type="ORF">PEV8663_02001</name>
</gene>
<evidence type="ECO:0000313" key="3">
    <source>
        <dbReference type="Proteomes" id="UP000220836"/>
    </source>
</evidence>
<evidence type="ECO:0000256" key="1">
    <source>
        <dbReference type="SAM" id="Phobius"/>
    </source>
</evidence>
<organism evidence="2 3">
    <name type="scientific">Pelagimonas varians</name>
    <dbReference type="NCBI Taxonomy" id="696760"/>
    <lineage>
        <taxon>Bacteria</taxon>
        <taxon>Pseudomonadati</taxon>
        <taxon>Pseudomonadota</taxon>
        <taxon>Alphaproteobacteria</taxon>
        <taxon>Rhodobacterales</taxon>
        <taxon>Roseobacteraceae</taxon>
        <taxon>Pelagimonas</taxon>
    </lineage>
</organism>
<feature type="transmembrane region" description="Helical" evidence="1">
    <location>
        <begin position="134"/>
        <end position="159"/>
    </location>
</feature>
<dbReference type="EMBL" id="FXYH01000006">
    <property type="protein sequence ID" value="SMX40420.1"/>
    <property type="molecule type" value="Genomic_DNA"/>
</dbReference>
<name>A0A238KC74_9RHOB</name>
<keyword evidence="3" id="KW-1185">Reference proteome</keyword>
<proteinExistence type="predicted"/>
<keyword evidence="1" id="KW-0472">Membrane</keyword>
<dbReference type="Pfam" id="PF11157">
    <property type="entry name" value="DUF2937"/>
    <property type="match status" value="1"/>
</dbReference>
<accession>A0A238KC74</accession>
<dbReference type="Proteomes" id="UP000220836">
    <property type="component" value="Unassembled WGS sequence"/>
</dbReference>
<dbReference type="InterPro" id="IPR022584">
    <property type="entry name" value="DUF2937"/>
</dbReference>
<dbReference type="OrthoDB" id="193051at2"/>
<protein>
    <recommendedName>
        <fullName evidence="4">DUF2937 domain-containing protein</fullName>
    </recommendedName>
</protein>
<sequence>MVLRVLAMTGGLFSAVGLSQFPEFSQQYMQRLGGAAEEMNTIVSQYSADAAAAHMSLDTYVDTLSKEGPLSQTQARNMQDHINRHAYLTTALEQLNGAGPFMRARLAAYMGDRDVAQQAFEIYKPAVPATFEGAVFAGTGFLAGWLGLTVVFAVLAGLWHSVTGLFRKRAR</sequence>
<evidence type="ECO:0000313" key="2">
    <source>
        <dbReference type="EMBL" id="SMX40420.1"/>
    </source>
</evidence>
<evidence type="ECO:0008006" key="4">
    <source>
        <dbReference type="Google" id="ProtNLM"/>
    </source>
</evidence>
<reference evidence="2 3" key="1">
    <citation type="submission" date="2017-05" db="EMBL/GenBank/DDBJ databases">
        <authorList>
            <person name="Song R."/>
            <person name="Chenine A.L."/>
            <person name="Ruprecht R.M."/>
        </authorList>
    </citation>
    <scope>NUCLEOTIDE SEQUENCE [LARGE SCALE GENOMIC DNA]</scope>
    <source>
        <strain evidence="2 3">CECT 8663</strain>
    </source>
</reference>
<dbReference type="AlphaFoldDB" id="A0A238KC74"/>
<dbReference type="RefSeq" id="WP_097804504.1">
    <property type="nucleotide sequence ID" value="NZ_FXYH01000006.1"/>
</dbReference>
<keyword evidence="1" id="KW-1133">Transmembrane helix</keyword>